<evidence type="ECO:0000256" key="2">
    <source>
        <dbReference type="SAM" id="Phobius"/>
    </source>
</evidence>
<gene>
    <name evidence="4" type="ORF">AAF712_012712</name>
</gene>
<dbReference type="InterPro" id="IPR045339">
    <property type="entry name" value="DUF6534"/>
</dbReference>
<dbReference type="EMBL" id="JBBXMP010000174">
    <property type="protein sequence ID" value="KAL0060479.1"/>
    <property type="molecule type" value="Genomic_DNA"/>
</dbReference>
<feature type="region of interest" description="Disordered" evidence="1">
    <location>
        <begin position="134"/>
        <end position="160"/>
    </location>
</feature>
<feature type="domain" description="DUF6534" evidence="3">
    <location>
        <begin position="3"/>
        <end position="88"/>
    </location>
</feature>
<keyword evidence="2" id="KW-0472">Membrane</keyword>
<organism evidence="4 5">
    <name type="scientific">Marasmius tenuissimus</name>
    <dbReference type="NCBI Taxonomy" id="585030"/>
    <lineage>
        <taxon>Eukaryota</taxon>
        <taxon>Fungi</taxon>
        <taxon>Dikarya</taxon>
        <taxon>Basidiomycota</taxon>
        <taxon>Agaricomycotina</taxon>
        <taxon>Agaricomycetes</taxon>
        <taxon>Agaricomycetidae</taxon>
        <taxon>Agaricales</taxon>
        <taxon>Marasmiineae</taxon>
        <taxon>Marasmiaceae</taxon>
        <taxon>Marasmius</taxon>
    </lineage>
</organism>
<dbReference type="Pfam" id="PF20152">
    <property type="entry name" value="DUF6534"/>
    <property type="match status" value="1"/>
</dbReference>
<proteinExistence type="predicted"/>
<protein>
    <recommendedName>
        <fullName evidence="3">DUF6534 domain-containing protein</fullName>
    </recommendedName>
</protein>
<feature type="region of interest" description="Disordered" evidence="1">
    <location>
        <begin position="176"/>
        <end position="224"/>
    </location>
</feature>
<reference evidence="4 5" key="1">
    <citation type="submission" date="2024-05" db="EMBL/GenBank/DDBJ databases">
        <title>A draft genome resource for the thread blight pathogen Marasmius tenuissimus strain MS-2.</title>
        <authorList>
            <person name="Yulfo-Soto G.E."/>
            <person name="Baruah I.K."/>
            <person name="Amoako-Attah I."/>
            <person name="Bukari Y."/>
            <person name="Meinhardt L.W."/>
            <person name="Bailey B.A."/>
            <person name="Cohen S.P."/>
        </authorList>
    </citation>
    <scope>NUCLEOTIDE SEQUENCE [LARGE SCALE GENOMIC DNA]</scope>
    <source>
        <strain evidence="4 5">MS-2</strain>
    </source>
</reference>
<name>A0ABR2ZHQ5_9AGAR</name>
<evidence type="ECO:0000259" key="3">
    <source>
        <dbReference type="Pfam" id="PF20152"/>
    </source>
</evidence>
<feature type="compositionally biased region" description="Polar residues" evidence="1">
    <location>
        <begin position="188"/>
        <end position="216"/>
    </location>
</feature>
<dbReference type="Proteomes" id="UP001437256">
    <property type="component" value="Unassembled WGS sequence"/>
</dbReference>
<keyword evidence="2" id="KW-0812">Transmembrane</keyword>
<evidence type="ECO:0000313" key="5">
    <source>
        <dbReference type="Proteomes" id="UP001437256"/>
    </source>
</evidence>
<keyword evidence="5" id="KW-1185">Reference proteome</keyword>
<comment type="caution">
    <text evidence="4">The sequence shown here is derived from an EMBL/GenBank/DDBJ whole genome shotgun (WGS) entry which is preliminary data.</text>
</comment>
<sequence length="224" mass="24765">MAALSQALITFCLWYSFKAHMDEASTTPQPIFKRLGLFVVIRGTFLTLAQLLLIILFLARPDQLWWTVIHQALPFLYYTTAISTLKIRLELLERPRMDEESQSDNVSESGIYVKVPTPAAGDLLTDYTNHIPRLTPASNTHPVEARQESGRPVVVPGILRPGQAVDTKEIRLEWTPPQEESGAHSPAVQVSSSLPALTPNRLNQDSNPSHSESASSKVCPGLLS</sequence>
<accession>A0ABR2ZHQ5</accession>
<evidence type="ECO:0000256" key="1">
    <source>
        <dbReference type="SAM" id="MobiDB-lite"/>
    </source>
</evidence>
<feature type="transmembrane region" description="Helical" evidence="2">
    <location>
        <begin position="37"/>
        <end position="59"/>
    </location>
</feature>
<evidence type="ECO:0000313" key="4">
    <source>
        <dbReference type="EMBL" id="KAL0060479.1"/>
    </source>
</evidence>
<keyword evidence="2" id="KW-1133">Transmembrane helix</keyword>